<reference evidence="13 14" key="1">
    <citation type="submission" date="2024-04" db="EMBL/GenBank/DDBJ databases">
        <authorList>
            <person name="Fracassetti M."/>
        </authorList>
    </citation>
    <scope>NUCLEOTIDE SEQUENCE [LARGE SCALE GENOMIC DNA]</scope>
</reference>
<keyword evidence="2" id="KW-0813">Transport</keyword>
<dbReference type="PANTHER" id="PTHR32468">
    <property type="entry name" value="CATION/H + ANTIPORTER"/>
    <property type="match status" value="1"/>
</dbReference>
<organism evidence="13 14">
    <name type="scientific">Linum trigynum</name>
    <dbReference type="NCBI Taxonomy" id="586398"/>
    <lineage>
        <taxon>Eukaryota</taxon>
        <taxon>Viridiplantae</taxon>
        <taxon>Streptophyta</taxon>
        <taxon>Embryophyta</taxon>
        <taxon>Tracheophyta</taxon>
        <taxon>Spermatophyta</taxon>
        <taxon>Magnoliopsida</taxon>
        <taxon>eudicotyledons</taxon>
        <taxon>Gunneridae</taxon>
        <taxon>Pentapetalae</taxon>
        <taxon>rosids</taxon>
        <taxon>fabids</taxon>
        <taxon>Malpighiales</taxon>
        <taxon>Linaceae</taxon>
        <taxon>Linum</taxon>
    </lineage>
</organism>
<feature type="transmembrane region" description="Helical" evidence="10">
    <location>
        <begin position="168"/>
        <end position="189"/>
    </location>
</feature>
<feature type="domain" description="Cation/H+ exchanger transmembrane" evidence="11">
    <location>
        <begin position="55"/>
        <end position="434"/>
    </location>
</feature>
<dbReference type="GO" id="GO:1902600">
    <property type="term" value="P:proton transmembrane transport"/>
    <property type="evidence" value="ECO:0007669"/>
    <property type="project" value="InterPro"/>
</dbReference>
<dbReference type="Pfam" id="PF00999">
    <property type="entry name" value="Na_H_Exchanger"/>
    <property type="match status" value="1"/>
</dbReference>
<evidence type="ECO:0000256" key="4">
    <source>
        <dbReference type="ARBA" id="ARBA00022692"/>
    </source>
</evidence>
<feature type="transmembrane region" description="Helical" evidence="10">
    <location>
        <begin position="234"/>
        <end position="251"/>
    </location>
</feature>
<feature type="transmembrane region" description="Helical" evidence="10">
    <location>
        <begin position="134"/>
        <end position="156"/>
    </location>
</feature>
<evidence type="ECO:0000256" key="7">
    <source>
        <dbReference type="ARBA" id="ARBA00023065"/>
    </source>
</evidence>
<feature type="transmembrane region" description="Helical" evidence="10">
    <location>
        <begin position="102"/>
        <end position="122"/>
    </location>
</feature>
<keyword evidence="6 10" id="KW-1133">Transmembrane helix</keyword>
<feature type="transmembrane region" description="Helical" evidence="10">
    <location>
        <begin position="201"/>
        <end position="222"/>
    </location>
</feature>
<dbReference type="AlphaFoldDB" id="A0AAV2D7E1"/>
<keyword evidence="3" id="KW-0633">Potassium transport</keyword>
<evidence type="ECO:0000313" key="14">
    <source>
        <dbReference type="Proteomes" id="UP001497516"/>
    </source>
</evidence>
<proteinExistence type="inferred from homology"/>
<feature type="transmembrane region" description="Helical" evidence="10">
    <location>
        <begin position="272"/>
        <end position="291"/>
    </location>
</feature>
<comment type="similarity">
    <text evidence="9">Belongs to the monovalent cation:proton antiporter 2 (CPA2) transporter (TC 2.A.37) family. CHX (TC 2.A.37.4) subfamily.</text>
</comment>
<evidence type="ECO:0000256" key="8">
    <source>
        <dbReference type="ARBA" id="ARBA00023136"/>
    </source>
</evidence>
<evidence type="ECO:0000313" key="13">
    <source>
        <dbReference type="EMBL" id="CAL1368651.1"/>
    </source>
</evidence>
<feature type="domain" description="Cation/H(+) antiporter central" evidence="12">
    <location>
        <begin position="491"/>
        <end position="615"/>
    </location>
</feature>
<evidence type="ECO:0000256" key="3">
    <source>
        <dbReference type="ARBA" id="ARBA00022538"/>
    </source>
</evidence>
<keyword evidence="4 10" id="KW-0812">Transmembrane</keyword>
<protein>
    <recommendedName>
        <fullName evidence="15">Cation/H+ exchanger domain-containing protein</fullName>
    </recommendedName>
</protein>
<dbReference type="GO" id="GO:0016020">
    <property type="term" value="C:membrane"/>
    <property type="evidence" value="ECO:0007669"/>
    <property type="project" value="UniProtKB-SubCell"/>
</dbReference>
<evidence type="ECO:0000256" key="9">
    <source>
        <dbReference type="ARBA" id="ARBA00038341"/>
    </source>
</evidence>
<keyword evidence="7" id="KW-0406">Ion transport</keyword>
<dbReference type="Pfam" id="PF23256">
    <property type="entry name" value="CHX17_2nd"/>
    <property type="match status" value="1"/>
</dbReference>
<evidence type="ECO:0000259" key="12">
    <source>
        <dbReference type="Pfam" id="PF23256"/>
    </source>
</evidence>
<evidence type="ECO:0008006" key="15">
    <source>
        <dbReference type="Google" id="ProtNLM"/>
    </source>
</evidence>
<evidence type="ECO:0000256" key="6">
    <source>
        <dbReference type="ARBA" id="ARBA00022989"/>
    </source>
</evidence>
<dbReference type="Gene3D" id="1.20.1530.20">
    <property type="match status" value="1"/>
</dbReference>
<feature type="transmembrane region" description="Helical" evidence="10">
    <location>
        <begin position="350"/>
        <end position="372"/>
    </location>
</feature>
<evidence type="ECO:0000256" key="2">
    <source>
        <dbReference type="ARBA" id="ARBA00022448"/>
    </source>
</evidence>
<accession>A0AAV2D7E1</accession>
<evidence type="ECO:0000259" key="11">
    <source>
        <dbReference type="Pfam" id="PF00999"/>
    </source>
</evidence>
<dbReference type="PANTHER" id="PTHR32468:SF17">
    <property type="entry name" value="CATION_H(+) ANTIPORTER 4"/>
    <property type="match status" value="1"/>
</dbReference>
<dbReference type="GO" id="GO:0006885">
    <property type="term" value="P:regulation of pH"/>
    <property type="evidence" value="ECO:0007669"/>
    <property type="project" value="TreeGrafter"/>
</dbReference>
<keyword evidence="14" id="KW-1185">Reference proteome</keyword>
<feature type="transmembrane region" description="Helical" evidence="10">
    <location>
        <begin position="42"/>
        <end position="62"/>
    </location>
</feature>
<sequence length="799" mass="87663">MPLEIQTPPGTYCAQIPRDVDFSGVWQNQTSRQILMHPLPTLQLQLVLIFFFAQAIHLLLLAHLGLPTIVSQLLVGILLGPSFIGGNDKFKELMFTIESQEVLGLVATLGYMLLIFTIAVKMDVKMVLSTGKRATLVGVLSVLAPLVFGLFVESMIEKILKINDLDDNFPFVTLIVSITPFPVIAKILGDLQILNSELGRLTLSAAMVGDMGSVALTTIVTMSSPDVHISVGQFGFILYTAMFIFFAAFVFRPAMFWIIDQTPKGGQVQEKYICGMMVVVFASGVITHLFGQYALFGPFILGLAIPEGPPLGTALADRLDCITSYVIQPLFVAIAGMRTDFSSLKHKRKLIIIDVLLVLATLGAKIVSCFLVSVQGQMPVKDSLAFSLLMSSKGIVELATYSFLRDTGRISEATFTVLNMSILLTAIIVPMAVRRLYDSSRKYANYQRRSISFLRPNSELRVLMSIHRPENIPEMMRLVEAGCPNQEKPVSLYVLHLIKLSGRALPVFISHRIQTKFNKSFSYSENVTSIFDRYQQIHPEGLSVSAFTAISPPESMHEDICTLALDKRTALIVLPFHQSRSARGRILTDDRTVRALNRSVLDRAPCSVGILVDRSHIRRTKKPSFAARKAPATETASASSPQPRVAMIFIGGDDDREALTFAKRMVRGSASASLAVIRLVSKEGDGGLSEWEKILDFEALKEVAKAKQGGGGGEIKVEVGYVEEAVKDGQETSRVLKRVAVDYELIIVGRRNGIVSPQTNGLSEWSEFPELGLVGDLLVSPDLNGGASVLVVQQQKQLT</sequence>
<dbReference type="GO" id="GO:0012505">
    <property type="term" value="C:endomembrane system"/>
    <property type="evidence" value="ECO:0007669"/>
    <property type="project" value="TreeGrafter"/>
</dbReference>
<dbReference type="InterPro" id="IPR057291">
    <property type="entry name" value="CHX17_2nd"/>
</dbReference>
<keyword evidence="8 10" id="KW-0472">Membrane</keyword>
<dbReference type="GO" id="GO:0015297">
    <property type="term" value="F:antiporter activity"/>
    <property type="evidence" value="ECO:0007669"/>
    <property type="project" value="InterPro"/>
</dbReference>
<evidence type="ECO:0000256" key="1">
    <source>
        <dbReference type="ARBA" id="ARBA00004141"/>
    </source>
</evidence>
<dbReference type="GO" id="GO:0006813">
    <property type="term" value="P:potassium ion transport"/>
    <property type="evidence" value="ECO:0007669"/>
    <property type="project" value="UniProtKB-KW"/>
</dbReference>
<dbReference type="Proteomes" id="UP001497516">
    <property type="component" value="Chromosome 2"/>
</dbReference>
<gene>
    <name evidence="13" type="ORF">LTRI10_LOCUS11675</name>
</gene>
<dbReference type="EMBL" id="OZ034815">
    <property type="protein sequence ID" value="CAL1368651.1"/>
    <property type="molecule type" value="Genomic_DNA"/>
</dbReference>
<feature type="transmembrane region" description="Helical" evidence="10">
    <location>
        <begin position="410"/>
        <end position="433"/>
    </location>
</feature>
<dbReference type="InterPro" id="IPR006153">
    <property type="entry name" value="Cation/H_exchanger_TM"/>
</dbReference>
<feature type="transmembrane region" description="Helical" evidence="10">
    <location>
        <begin position="69"/>
        <end position="86"/>
    </location>
</feature>
<evidence type="ECO:0000256" key="10">
    <source>
        <dbReference type="SAM" id="Phobius"/>
    </source>
</evidence>
<dbReference type="InterPro" id="IPR050794">
    <property type="entry name" value="CPA2_transporter"/>
</dbReference>
<keyword evidence="5" id="KW-0630">Potassium</keyword>
<name>A0AAV2D7E1_9ROSI</name>
<dbReference type="InterPro" id="IPR038770">
    <property type="entry name" value="Na+/solute_symporter_sf"/>
</dbReference>
<evidence type="ECO:0000256" key="5">
    <source>
        <dbReference type="ARBA" id="ARBA00022958"/>
    </source>
</evidence>
<comment type="subcellular location">
    <subcellularLocation>
        <location evidence="1">Membrane</location>
        <topology evidence="1">Multi-pass membrane protein</topology>
    </subcellularLocation>
</comment>